<dbReference type="EMBL" id="CP002955">
    <property type="protein sequence ID" value="AEL27221.1"/>
    <property type="molecule type" value="Genomic_DNA"/>
</dbReference>
<keyword evidence="2" id="KW-1185">Reference proteome</keyword>
<name>G0IYN8_CYCMS</name>
<sequence>MKNKTQYYKALSANRGQHNEIDLGEQLGLDEQETQAILALLLSENKIKYERKGVCNYSLMKTVKK</sequence>
<evidence type="ECO:0000313" key="2">
    <source>
        <dbReference type="Proteomes" id="UP000001635"/>
    </source>
</evidence>
<evidence type="ECO:0000313" key="1">
    <source>
        <dbReference type="EMBL" id="AEL27221.1"/>
    </source>
</evidence>
<dbReference type="AlphaFoldDB" id="G0IYN8"/>
<protein>
    <submittedName>
        <fullName evidence="1">Uncharacterized protein</fullName>
    </submittedName>
</protein>
<gene>
    <name evidence="1" type="ordered locus">Cycma_3501</name>
</gene>
<organism evidence="1 2">
    <name type="scientific">Cyclobacterium marinum (strain ATCC 25205 / DSM 745 / LMG 13164 / NCIMB 1802)</name>
    <name type="common">Flectobacillus marinus</name>
    <dbReference type="NCBI Taxonomy" id="880070"/>
    <lineage>
        <taxon>Bacteria</taxon>
        <taxon>Pseudomonadati</taxon>
        <taxon>Bacteroidota</taxon>
        <taxon>Cytophagia</taxon>
        <taxon>Cytophagales</taxon>
        <taxon>Cyclobacteriaceae</taxon>
        <taxon>Cyclobacterium</taxon>
    </lineage>
</organism>
<dbReference type="RefSeq" id="WP_014021508.1">
    <property type="nucleotide sequence ID" value="NC_015914.1"/>
</dbReference>
<dbReference type="Proteomes" id="UP000001635">
    <property type="component" value="Chromosome"/>
</dbReference>
<reference evidence="2" key="1">
    <citation type="submission" date="2011-07" db="EMBL/GenBank/DDBJ databases">
        <title>The complete genome of Cyclobacterium marinum DSM 745.</title>
        <authorList>
            <person name="Lucas S."/>
            <person name="Han J."/>
            <person name="Lapidus A."/>
            <person name="Bruce D."/>
            <person name="Goodwin L."/>
            <person name="Pitluck S."/>
            <person name="Peters L."/>
            <person name="Kyrpides N."/>
            <person name="Mavromatis K."/>
            <person name="Ivanova N."/>
            <person name="Ovchinnikova G."/>
            <person name="Chertkov O."/>
            <person name="Detter J.C."/>
            <person name="Tapia R."/>
            <person name="Han C."/>
            <person name="Land M."/>
            <person name="Hauser L."/>
            <person name="Markowitz V."/>
            <person name="Cheng J.-F."/>
            <person name="Hugenholtz P."/>
            <person name="Woyke T."/>
            <person name="Wu D."/>
            <person name="Tindall B."/>
            <person name="Schuetze A."/>
            <person name="Brambilla E."/>
            <person name="Klenk H.-P."/>
            <person name="Eisen J.A."/>
        </authorList>
    </citation>
    <scope>NUCLEOTIDE SEQUENCE [LARGE SCALE GENOMIC DNA]</scope>
    <source>
        <strain evidence="2">ATCC 25205 / DSM 745 / LMG 13164 / NCIMB 1802</strain>
    </source>
</reference>
<proteinExistence type="predicted"/>
<dbReference type="OrthoDB" id="840167at2"/>
<accession>G0IYN8</accession>
<dbReference type="KEGG" id="cmr:Cycma_3501"/>
<dbReference type="HOGENOM" id="CLU_2810208_0_0_10"/>
<dbReference type="eggNOG" id="ENOG5033GB8">
    <property type="taxonomic scope" value="Bacteria"/>
</dbReference>